<evidence type="ECO:0000313" key="12">
    <source>
        <dbReference type="Proteomes" id="UP001606300"/>
    </source>
</evidence>
<dbReference type="InterPro" id="IPR006311">
    <property type="entry name" value="TAT_signal"/>
</dbReference>
<evidence type="ECO:0000256" key="6">
    <source>
        <dbReference type="ARBA" id="ARBA00023237"/>
    </source>
</evidence>
<keyword evidence="12" id="KW-1185">Reference proteome</keyword>
<dbReference type="EMBL" id="JBIGHY010000001">
    <property type="protein sequence ID" value="MFG6413150.1"/>
    <property type="molecule type" value="Genomic_DNA"/>
</dbReference>
<evidence type="ECO:0000256" key="1">
    <source>
        <dbReference type="ARBA" id="ARBA00004442"/>
    </source>
</evidence>
<evidence type="ECO:0000256" key="7">
    <source>
        <dbReference type="RuleBase" id="RU003357"/>
    </source>
</evidence>
<evidence type="ECO:0000259" key="10">
    <source>
        <dbReference type="Pfam" id="PF07715"/>
    </source>
</evidence>
<feature type="chain" id="PRO_5047188484" evidence="8">
    <location>
        <begin position="28"/>
        <end position="991"/>
    </location>
</feature>
<feature type="domain" description="TonB-dependent receptor plug" evidence="10">
    <location>
        <begin position="67"/>
        <end position="168"/>
    </location>
</feature>
<evidence type="ECO:0000256" key="5">
    <source>
        <dbReference type="ARBA" id="ARBA00023136"/>
    </source>
</evidence>
<protein>
    <submittedName>
        <fullName evidence="11">TonB-dependent receptor</fullName>
    </submittedName>
</protein>
<dbReference type="NCBIfam" id="TIGR01782">
    <property type="entry name" value="TonB-Xanth-Caul"/>
    <property type="match status" value="1"/>
</dbReference>
<evidence type="ECO:0000256" key="2">
    <source>
        <dbReference type="ARBA" id="ARBA00009810"/>
    </source>
</evidence>
<dbReference type="InterPro" id="IPR010104">
    <property type="entry name" value="TonB_rcpt_bac"/>
</dbReference>
<keyword evidence="11" id="KW-0675">Receptor</keyword>
<dbReference type="PROSITE" id="PS51318">
    <property type="entry name" value="TAT"/>
    <property type="match status" value="1"/>
</dbReference>
<dbReference type="Pfam" id="PF00593">
    <property type="entry name" value="TonB_dep_Rec_b-barrel"/>
    <property type="match status" value="1"/>
</dbReference>
<evidence type="ECO:0000256" key="8">
    <source>
        <dbReference type="SAM" id="SignalP"/>
    </source>
</evidence>
<dbReference type="InterPro" id="IPR000531">
    <property type="entry name" value="Beta-barrel_TonB"/>
</dbReference>
<dbReference type="InterPro" id="IPR037066">
    <property type="entry name" value="Plug_dom_sf"/>
</dbReference>
<evidence type="ECO:0000256" key="3">
    <source>
        <dbReference type="ARBA" id="ARBA00022729"/>
    </source>
</evidence>
<dbReference type="RefSeq" id="WP_394469228.1">
    <property type="nucleotide sequence ID" value="NZ_JBIGHY010000001.1"/>
</dbReference>
<dbReference type="Gene3D" id="2.40.170.20">
    <property type="entry name" value="TonB-dependent receptor, beta-barrel domain"/>
    <property type="match status" value="1"/>
</dbReference>
<dbReference type="InterPro" id="IPR010917">
    <property type="entry name" value="TonB_rcpt_CS"/>
</dbReference>
<dbReference type="Proteomes" id="UP001606300">
    <property type="component" value="Unassembled WGS sequence"/>
</dbReference>
<feature type="domain" description="TonB-dependent receptor-like beta-barrel" evidence="9">
    <location>
        <begin position="463"/>
        <end position="957"/>
    </location>
</feature>
<dbReference type="Gene3D" id="2.170.130.10">
    <property type="entry name" value="TonB-dependent receptor, plug domain"/>
    <property type="match status" value="1"/>
</dbReference>
<organism evidence="11 12">
    <name type="scientific">Pelomonas dachongensis</name>
    <dbReference type="NCBI Taxonomy" id="3299029"/>
    <lineage>
        <taxon>Bacteria</taxon>
        <taxon>Pseudomonadati</taxon>
        <taxon>Pseudomonadota</taxon>
        <taxon>Betaproteobacteria</taxon>
        <taxon>Burkholderiales</taxon>
        <taxon>Sphaerotilaceae</taxon>
        <taxon>Roseateles</taxon>
    </lineage>
</organism>
<name>A0ABW7ELH1_9BURK</name>
<keyword evidence="4 7" id="KW-0798">TonB box</keyword>
<comment type="subcellular location">
    <subcellularLocation>
        <location evidence="1 7">Cell outer membrane</location>
    </subcellularLocation>
</comment>
<dbReference type="SUPFAM" id="SSF56935">
    <property type="entry name" value="Porins"/>
    <property type="match status" value="1"/>
</dbReference>
<dbReference type="PANTHER" id="PTHR40980">
    <property type="entry name" value="PLUG DOMAIN-CONTAINING PROTEIN"/>
    <property type="match status" value="1"/>
</dbReference>
<reference evidence="11 12" key="1">
    <citation type="submission" date="2024-09" db="EMBL/GenBank/DDBJ databases">
        <title>Novel species of the genus Pelomonas and Roseateles isolated from streams.</title>
        <authorList>
            <person name="Lu H."/>
        </authorList>
    </citation>
    <scope>NUCLEOTIDE SEQUENCE [LARGE SCALE GENOMIC DNA]</scope>
    <source>
        <strain evidence="11 12">DC23W</strain>
    </source>
</reference>
<dbReference type="PANTHER" id="PTHR40980:SF3">
    <property type="entry name" value="TONB-DEPENDENT RECEPTOR-LIKE BETA-BARREL DOMAIN-CONTAINING PROTEIN"/>
    <property type="match status" value="1"/>
</dbReference>
<keyword evidence="6" id="KW-0998">Cell outer membrane</keyword>
<dbReference type="Pfam" id="PF07715">
    <property type="entry name" value="Plug"/>
    <property type="match status" value="1"/>
</dbReference>
<dbReference type="InterPro" id="IPR036942">
    <property type="entry name" value="Beta-barrel_TonB_sf"/>
</dbReference>
<sequence length="991" mass="107441">MKQRRPALRLTGLAAASGLLFAGAAPAQNAPTVGTVAPQAMASTTQLETVVVTGIRRSLETSVNLKRQASGLVDGIVAEDIGKFPDTNLAESLSRISGVSIERNNGEGTKITVRGMGPDFNLVLLNGRQMPGASIDSSAPASRSFDFSNLASDGVAALEVYKTSRAASPTGGMGATINVRTPRPFDTRETIAQIGVKMVSDDSARRLPGEQKGKTATPELNGIYSTQTADGMFGVALIGTYQERDSGYTQARVPDGWKSFVGDEGGWGALPAGPSTTIKNRPGPTDLYSVPQNINYSFTGIHRERLNGQLVLQARPVKDLTATLDFVMSEQKFTQRRNDISAWFNYGGQFGEFSQGSPSSPLIYGEPFNNADLAMGASRINTKNKNRSVGLNLKWKASNALSFDFDAHRSTATSGAADDLGTAVTLGTAAFVRGNTYVDFSNKFPVMNIAGTGTLNPASMELQGSVFGNSYHRNQVTQAQARGNWKINDDSSLDFGLTLTEVNNRSAFSNVQRDTWGSNIAGGPAAMPDDIFKLDSISQYFGRIPGSGDSRMFNQMFNFNFEDLRTAAIKQLGSDALLKASWDFNDDFRTKEKSEAVFGQYNLAWEWGVPMDAAVGVRYERTKVNSPSIEKIPVSVAWVADNEVPISFSGTRSASKDGKYDYVLPSIDLSADVTSDTKLRLSYGHSIGRPGWNAIQGGQRINQLARVDGGEASVGNPNLRPLHSRNLDFSAEHYYAKSSYVAASYFRKNLKDYNEGVVENISLFDLRTPIGGALYNEANTAGSCANNTDCIRRWIFANRANAPGVAARPDLSPSAGTITAQATDPLLVFKRANYVNNTRRATINGIELNAQHTFSNGFGVSANFTKVRSDLDYDLAKKGGQTDVLVGMGDSGNLVGFYENETFNVRAAYNWRGKFLVANFGGAEGAQPLYVEAYGQWDLSAGYNFNKHLRFQVEVVNATDEYTRTHMRTEQQLGGVTQLGRRFMLGARYKF</sequence>
<dbReference type="InterPro" id="IPR012910">
    <property type="entry name" value="Plug_dom"/>
</dbReference>
<dbReference type="PROSITE" id="PS01156">
    <property type="entry name" value="TONB_DEPENDENT_REC_2"/>
    <property type="match status" value="1"/>
</dbReference>
<evidence type="ECO:0000256" key="4">
    <source>
        <dbReference type="ARBA" id="ARBA00023077"/>
    </source>
</evidence>
<accession>A0ABW7ELH1</accession>
<comment type="similarity">
    <text evidence="2 7">Belongs to the TonB-dependent receptor family.</text>
</comment>
<keyword evidence="5 7" id="KW-0472">Membrane</keyword>
<keyword evidence="3 8" id="KW-0732">Signal</keyword>
<feature type="signal peptide" evidence="8">
    <location>
        <begin position="1"/>
        <end position="27"/>
    </location>
</feature>
<gene>
    <name evidence="11" type="ORF">ACG02S_04485</name>
</gene>
<comment type="caution">
    <text evidence="11">The sequence shown here is derived from an EMBL/GenBank/DDBJ whole genome shotgun (WGS) entry which is preliminary data.</text>
</comment>
<evidence type="ECO:0000259" key="9">
    <source>
        <dbReference type="Pfam" id="PF00593"/>
    </source>
</evidence>
<proteinExistence type="inferred from homology"/>
<evidence type="ECO:0000313" key="11">
    <source>
        <dbReference type="EMBL" id="MFG6413150.1"/>
    </source>
</evidence>